<protein>
    <submittedName>
        <fullName evidence="1">Uncharacterized protein</fullName>
    </submittedName>
</protein>
<reference evidence="1 2" key="1">
    <citation type="submission" date="2019-05" db="EMBL/GenBank/DDBJ databases">
        <title>Another draft genome of Portunus trituberculatus and its Hox gene families provides insights of decapod evolution.</title>
        <authorList>
            <person name="Jeong J.-H."/>
            <person name="Song I."/>
            <person name="Kim S."/>
            <person name="Choi T."/>
            <person name="Kim D."/>
            <person name="Ryu S."/>
            <person name="Kim W."/>
        </authorList>
    </citation>
    <scope>NUCLEOTIDE SEQUENCE [LARGE SCALE GENOMIC DNA]</scope>
    <source>
        <tissue evidence="1">Muscle</tissue>
    </source>
</reference>
<gene>
    <name evidence="1" type="ORF">E2C01_076018</name>
</gene>
<evidence type="ECO:0000313" key="1">
    <source>
        <dbReference type="EMBL" id="MPC81403.1"/>
    </source>
</evidence>
<sequence>MEGEEAALHTDNDIAPLPQLTLWHRCISPEVAALGLGTAPPDVVKTRGATLPCFTYWILSPHAPVFSFSLGVLAGQLSVTGGSSLMSSFLCIVHVNYLAAVDDKAALQGLSREDMAGWLGNRGLMMHIPS</sequence>
<accession>A0A5B7IGE8</accession>
<dbReference type="Proteomes" id="UP000324222">
    <property type="component" value="Unassembled WGS sequence"/>
</dbReference>
<name>A0A5B7IGE8_PORTR</name>
<dbReference type="AlphaFoldDB" id="A0A5B7IGE8"/>
<proteinExistence type="predicted"/>
<organism evidence="1 2">
    <name type="scientific">Portunus trituberculatus</name>
    <name type="common">Swimming crab</name>
    <name type="synonym">Neptunus trituberculatus</name>
    <dbReference type="NCBI Taxonomy" id="210409"/>
    <lineage>
        <taxon>Eukaryota</taxon>
        <taxon>Metazoa</taxon>
        <taxon>Ecdysozoa</taxon>
        <taxon>Arthropoda</taxon>
        <taxon>Crustacea</taxon>
        <taxon>Multicrustacea</taxon>
        <taxon>Malacostraca</taxon>
        <taxon>Eumalacostraca</taxon>
        <taxon>Eucarida</taxon>
        <taxon>Decapoda</taxon>
        <taxon>Pleocyemata</taxon>
        <taxon>Brachyura</taxon>
        <taxon>Eubrachyura</taxon>
        <taxon>Portunoidea</taxon>
        <taxon>Portunidae</taxon>
        <taxon>Portuninae</taxon>
        <taxon>Portunus</taxon>
    </lineage>
</organism>
<keyword evidence="2" id="KW-1185">Reference proteome</keyword>
<comment type="caution">
    <text evidence="1">The sequence shown here is derived from an EMBL/GenBank/DDBJ whole genome shotgun (WGS) entry which is preliminary data.</text>
</comment>
<evidence type="ECO:0000313" key="2">
    <source>
        <dbReference type="Proteomes" id="UP000324222"/>
    </source>
</evidence>
<dbReference type="EMBL" id="VSRR010056878">
    <property type="protein sequence ID" value="MPC81403.1"/>
    <property type="molecule type" value="Genomic_DNA"/>
</dbReference>